<accession>A0ABR8NT09</accession>
<organism evidence="1 2">
    <name type="scientific">Microbacterium helvum</name>
    <dbReference type="NCBI Taxonomy" id="2773713"/>
    <lineage>
        <taxon>Bacteria</taxon>
        <taxon>Bacillati</taxon>
        <taxon>Actinomycetota</taxon>
        <taxon>Actinomycetes</taxon>
        <taxon>Micrococcales</taxon>
        <taxon>Microbacteriaceae</taxon>
        <taxon>Microbacterium</taxon>
    </lineage>
</organism>
<dbReference type="Proteomes" id="UP000598426">
    <property type="component" value="Unassembled WGS sequence"/>
</dbReference>
<dbReference type="EMBL" id="JACXZS010000012">
    <property type="protein sequence ID" value="MBD3943304.1"/>
    <property type="molecule type" value="Genomic_DNA"/>
</dbReference>
<keyword evidence="2" id="KW-1185">Reference proteome</keyword>
<proteinExistence type="predicted"/>
<evidence type="ECO:0000313" key="1">
    <source>
        <dbReference type="EMBL" id="MBD3943304.1"/>
    </source>
</evidence>
<reference evidence="1 2" key="1">
    <citation type="submission" date="2020-09" db="EMBL/GenBank/DDBJ databases">
        <title>Isolation and identification of active actinomycetes.</title>
        <authorList>
            <person name="Li X."/>
        </authorList>
    </citation>
    <scope>NUCLEOTIDE SEQUENCE [LARGE SCALE GENOMIC DNA]</scope>
    <source>
        <strain evidence="1 2">NEAU-LLC</strain>
    </source>
</reference>
<evidence type="ECO:0000313" key="2">
    <source>
        <dbReference type="Proteomes" id="UP000598426"/>
    </source>
</evidence>
<comment type="caution">
    <text evidence="1">The sequence shown here is derived from an EMBL/GenBank/DDBJ whole genome shotgun (WGS) entry which is preliminary data.</text>
</comment>
<gene>
    <name evidence="1" type="ORF">IF188_16555</name>
</gene>
<sequence length="197" mass="22101">MQRAPFGVHELTTPAQTALDIARTSPFLVAASAVDQAIWADRDGGPLTTIEELTSLLDAEPRRRGDVRARRILDAADPGAANPRETKAAHVLRSLGFPSSRSQERRMLRSGRLVFGDRYFPEHDHWLEIDGRGKYLSPDFGDDRDPAEIVIDEKNRENEIRREVRGFSRLEATDFDAPRLVYDVLTADGLPSTKPRP</sequence>
<name>A0ABR8NT09_9MICO</name>
<protein>
    <submittedName>
        <fullName evidence="1">Uncharacterized protein</fullName>
    </submittedName>
</protein>